<dbReference type="Proteomes" id="UP000613580">
    <property type="component" value="Unassembled WGS sequence"/>
</dbReference>
<dbReference type="Pfam" id="PF13302">
    <property type="entry name" value="Acetyltransf_3"/>
    <property type="match status" value="1"/>
</dbReference>
<name>A0A8H6TJG6_MYCCL</name>
<evidence type="ECO:0000313" key="3">
    <source>
        <dbReference type="Proteomes" id="UP000613580"/>
    </source>
</evidence>
<comment type="caution">
    <text evidence="2">The sequence shown here is derived from an EMBL/GenBank/DDBJ whole genome shotgun (WGS) entry which is preliminary data.</text>
</comment>
<accession>A0A8H6TJG6</accession>
<evidence type="ECO:0000313" key="2">
    <source>
        <dbReference type="EMBL" id="KAF7316840.1"/>
    </source>
</evidence>
<evidence type="ECO:0000259" key="1">
    <source>
        <dbReference type="Pfam" id="PF13302"/>
    </source>
</evidence>
<dbReference type="GO" id="GO:1990189">
    <property type="term" value="F:protein N-terminal-serine acetyltransferase activity"/>
    <property type="evidence" value="ECO:0007669"/>
    <property type="project" value="TreeGrafter"/>
</dbReference>
<gene>
    <name evidence="2" type="ORF">HMN09_00417300</name>
</gene>
<dbReference type="InterPro" id="IPR016181">
    <property type="entry name" value="Acyl_CoA_acyltransferase"/>
</dbReference>
<feature type="domain" description="N-acetyltransferase" evidence="1">
    <location>
        <begin position="17"/>
        <end position="162"/>
    </location>
</feature>
<dbReference type="InterPro" id="IPR051908">
    <property type="entry name" value="Ribosomal_N-acetyltransferase"/>
</dbReference>
<dbReference type="InterPro" id="IPR000182">
    <property type="entry name" value="GNAT_dom"/>
</dbReference>
<keyword evidence="3" id="KW-1185">Reference proteome</keyword>
<dbReference type="AlphaFoldDB" id="A0A8H6TJG6"/>
<dbReference type="SUPFAM" id="SSF55729">
    <property type="entry name" value="Acyl-CoA N-acyltransferases (Nat)"/>
    <property type="match status" value="1"/>
</dbReference>
<dbReference type="PANTHER" id="PTHR43441">
    <property type="entry name" value="RIBOSOMAL-PROTEIN-SERINE ACETYLTRANSFERASE"/>
    <property type="match status" value="1"/>
</dbReference>
<dbReference type="OrthoDB" id="41238at2759"/>
<dbReference type="Gene3D" id="3.40.630.30">
    <property type="match status" value="1"/>
</dbReference>
<sequence>MSFFRPPFTESALETPRVKLVLFTEVHFDQFFAAKTKHPDLLQYFAIDLNRDAFKGLLAMGDKNPDDAAILFAVLDKTKGDAFAGIIGLLHASTSNLSIELGPVITFPEFQRTFVTSNAIGILLRYCLNLPKDGGLGFRRVQWTANQDNAASIRTAEKMGLKLEGILRWNMVLAPTKKGAEVSGERGSGQGRHTAMLATCWDDWENGGRELVDTIVERT</sequence>
<dbReference type="GO" id="GO:0008999">
    <property type="term" value="F:protein-N-terminal-alanine acetyltransferase activity"/>
    <property type="evidence" value="ECO:0007669"/>
    <property type="project" value="TreeGrafter"/>
</dbReference>
<dbReference type="EMBL" id="JACAZE010000005">
    <property type="protein sequence ID" value="KAF7316840.1"/>
    <property type="molecule type" value="Genomic_DNA"/>
</dbReference>
<proteinExistence type="predicted"/>
<organism evidence="2 3">
    <name type="scientific">Mycena chlorophos</name>
    <name type="common">Agaric fungus</name>
    <name type="synonym">Agaricus chlorophos</name>
    <dbReference type="NCBI Taxonomy" id="658473"/>
    <lineage>
        <taxon>Eukaryota</taxon>
        <taxon>Fungi</taxon>
        <taxon>Dikarya</taxon>
        <taxon>Basidiomycota</taxon>
        <taxon>Agaricomycotina</taxon>
        <taxon>Agaricomycetes</taxon>
        <taxon>Agaricomycetidae</taxon>
        <taxon>Agaricales</taxon>
        <taxon>Marasmiineae</taxon>
        <taxon>Mycenaceae</taxon>
        <taxon>Mycena</taxon>
    </lineage>
</organism>
<dbReference type="PANTHER" id="PTHR43441:SF5">
    <property type="entry name" value="FAMILY ACETYLTRANSFERASE, PUTATIVE-RELATED"/>
    <property type="match status" value="1"/>
</dbReference>
<keyword evidence="2" id="KW-0808">Transferase</keyword>
<reference evidence="2" key="1">
    <citation type="submission" date="2020-05" db="EMBL/GenBank/DDBJ databases">
        <title>Mycena genomes resolve the evolution of fungal bioluminescence.</title>
        <authorList>
            <person name="Tsai I.J."/>
        </authorList>
    </citation>
    <scope>NUCLEOTIDE SEQUENCE</scope>
    <source>
        <strain evidence="2">110903Hualien_Pintung</strain>
    </source>
</reference>
<protein>
    <submittedName>
        <fullName evidence="2">N-acetyltransferase domain-containing protein</fullName>
    </submittedName>
</protein>